<evidence type="ECO:0000313" key="4">
    <source>
        <dbReference type="Proteomes" id="UP000179588"/>
    </source>
</evidence>
<dbReference type="Proteomes" id="UP000179588">
    <property type="component" value="Unassembled WGS sequence"/>
</dbReference>
<keyword evidence="1" id="KW-0732">Signal</keyword>
<comment type="caution">
    <text evidence="3">The sequence shown here is derived from an EMBL/GenBank/DDBJ whole genome shotgun (WGS) entry which is preliminary data.</text>
</comment>
<evidence type="ECO:0000256" key="1">
    <source>
        <dbReference type="SAM" id="SignalP"/>
    </source>
</evidence>
<dbReference type="EMBL" id="ABMABF030000008">
    <property type="protein sequence ID" value="EMJ5134911.1"/>
    <property type="molecule type" value="Genomic_DNA"/>
</dbReference>
<reference evidence="2" key="2">
    <citation type="submission" date="2024-02" db="EMBL/GenBank/DDBJ databases">
        <authorList>
            <consortium name="Clinical and Environmental Microbiology Branch: Whole genome sequencing antimicrobial resistance pathogens in the healthcare setting"/>
        </authorList>
    </citation>
    <scope>NUCLEOTIDE SEQUENCE</scope>
    <source>
        <strain evidence="2">2021GO-0154</strain>
    </source>
</reference>
<dbReference type="OrthoDB" id="6466320at2"/>
<sequence length="100" mass="11007">MKRLSLLATVTAVLISSFSFAYAASNVIGGGTITFFGYVYEPQCEVKVANSEQVGLECYRNGKNLTKTSSLKNAKSLSSDFVKVEYNQFNNKPTLNITYD</sequence>
<feature type="signal peptide" evidence="1">
    <location>
        <begin position="1"/>
        <end position="23"/>
    </location>
</feature>
<evidence type="ECO:0008006" key="5">
    <source>
        <dbReference type="Google" id="ProtNLM"/>
    </source>
</evidence>
<keyword evidence="4" id="KW-1185">Reference proteome</keyword>
<organism evidence="3 4">
    <name type="scientific">Providencia stuartii</name>
    <dbReference type="NCBI Taxonomy" id="588"/>
    <lineage>
        <taxon>Bacteria</taxon>
        <taxon>Pseudomonadati</taxon>
        <taxon>Pseudomonadota</taxon>
        <taxon>Gammaproteobacteria</taxon>
        <taxon>Enterobacterales</taxon>
        <taxon>Morganellaceae</taxon>
        <taxon>Providencia</taxon>
    </lineage>
</organism>
<evidence type="ECO:0000313" key="3">
    <source>
        <dbReference type="EMBL" id="OHT24746.1"/>
    </source>
</evidence>
<gene>
    <name evidence="3" type="ORF">A3Q29_03325</name>
    <name evidence="2" type="ORF">RG298_002655</name>
</gene>
<accession>A0A1S1HTM8</accession>
<name>A0A1S1HTM8_PROST</name>
<proteinExistence type="predicted"/>
<feature type="chain" id="PRO_5042688886" description="Type 1 fimbrial protein" evidence="1">
    <location>
        <begin position="24"/>
        <end position="100"/>
    </location>
</feature>
<dbReference type="EMBL" id="LVIE01000112">
    <property type="protein sequence ID" value="OHT24746.1"/>
    <property type="molecule type" value="Genomic_DNA"/>
</dbReference>
<dbReference type="AlphaFoldDB" id="A0A1S1HTM8"/>
<reference evidence="3 4" key="1">
    <citation type="submission" date="2016-03" db="EMBL/GenBank/DDBJ databases">
        <title>Genome sequence of Providencia stuartii strain, isolated from the salivary glands of larval Lucilia sericata.</title>
        <authorList>
            <person name="Yuan Y."/>
            <person name="Zhang Y."/>
            <person name="Fu S."/>
            <person name="Crippen T.L."/>
            <person name="Visi D."/>
            <person name="Benbow M.E."/>
            <person name="Allen M."/>
            <person name="Tomberlin J.K."/>
            <person name="Sze S.-H."/>
            <person name="Tarone A.M."/>
        </authorList>
    </citation>
    <scope>NUCLEOTIDE SEQUENCE [LARGE SCALE GENOMIC DNA]</scope>
    <source>
        <strain evidence="3 4">Crippen</strain>
    </source>
</reference>
<evidence type="ECO:0000313" key="2">
    <source>
        <dbReference type="EMBL" id="EMJ5134911.1"/>
    </source>
</evidence>
<dbReference type="RefSeq" id="WP_070926840.1">
    <property type="nucleotide sequence ID" value="NZ_CANMXG010000010.1"/>
</dbReference>
<protein>
    <recommendedName>
        <fullName evidence="5">Type 1 fimbrial protein</fullName>
    </recommendedName>
</protein>